<sequence>MTSVVVRMTRCISSLFVLSSCALERGSTYLIWLLVDACPSHAEYNLWRISMRFCFN</sequence>
<reference evidence="1" key="1">
    <citation type="submission" date="2018-02" db="EMBL/GenBank/DDBJ databases">
        <title>Rhizophora mucronata_Transcriptome.</title>
        <authorList>
            <person name="Meera S.P."/>
            <person name="Sreeshan A."/>
            <person name="Augustine A."/>
        </authorList>
    </citation>
    <scope>NUCLEOTIDE SEQUENCE</scope>
    <source>
        <tissue evidence="1">Leaf</tissue>
    </source>
</reference>
<evidence type="ECO:0000313" key="1">
    <source>
        <dbReference type="EMBL" id="MBX38395.1"/>
    </source>
</evidence>
<name>A0A2P2N7I4_RHIMU</name>
<proteinExistence type="predicted"/>
<dbReference type="PROSITE" id="PS51257">
    <property type="entry name" value="PROKAR_LIPOPROTEIN"/>
    <property type="match status" value="1"/>
</dbReference>
<dbReference type="EMBL" id="GGEC01057911">
    <property type="protein sequence ID" value="MBX38395.1"/>
    <property type="molecule type" value="Transcribed_RNA"/>
</dbReference>
<protein>
    <submittedName>
        <fullName evidence="1">Uncharacterized protein</fullName>
    </submittedName>
</protein>
<organism evidence="1">
    <name type="scientific">Rhizophora mucronata</name>
    <name type="common">Asiatic mangrove</name>
    <dbReference type="NCBI Taxonomy" id="61149"/>
    <lineage>
        <taxon>Eukaryota</taxon>
        <taxon>Viridiplantae</taxon>
        <taxon>Streptophyta</taxon>
        <taxon>Embryophyta</taxon>
        <taxon>Tracheophyta</taxon>
        <taxon>Spermatophyta</taxon>
        <taxon>Magnoliopsida</taxon>
        <taxon>eudicotyledons</taxon>
        <taxon>Gunneridae</taxon>
        <taxon>Pentapetalae</taxon>
        <taxon>rosids</taxon>
        <taxon>fabids</taxon>
        <taxon>Malpighiales</taxon>
        <taxon>Rhizophoraceae</taxon>
        <taxon>Rhizophora</taxon>
    </lineage>
</organism>
<accession>A0A2P2N7I4</accession>
<dbReference type="AlphaFoldDB" id="A0A2P2N7I4"/>